<keyword evidence="3" id="KW-1185">Reference proteome</keyword>
<feature type="transmembrane region" description="Helical" evidence="1">
    <location>
        <begin position="70"/>
        <end position="88"/>
    </location>
</feature>
<protein>
    <submittedName>
        <fullName evidence="2">Uncharacterized protein</fullName>
    </submittedName>
</protein>
<reference evidence="2 3" key="1">
    <citation type="submission" date="2019-06" db="EMBL/GenBank/DDBJ databases">
        <title>The draft genome of Rhizobium smilacinae PTYR-5.</title>
        <authorList>
            <person name="Liu L."/>
            <person name="Li L."/>
            <person name="Zhang X."/>
        </authorList>
    </citation>
    <scope>NUCLEOTIDE SEQUENCE [LARGE SCALE GENOMIC DNA]</scope>
    <source>
        <strain evidence="2 3">PTYR-5</strain>
    </source>
</reference>
<keyword evidence="1" id="KW-1133">Transmembrane helix</keyword>
<evidence type="ECO:0000313" key="2">
    <source>
        <dbReference type="EMBL" id="TNM65264.1"/>
    </source>
</evidence>
<sequence length="89" mass="10459">MATLKYAFGITLFLMSLGIFYLTWTNQLQSKEANRLGVPVREGSKWYFIDVNHPRCSEELRHAYRKTNRLFWLTAAALVFMIVVLTWLT</sequence>
<keyword evidence="1" id="KW-0472">Membrane</keyword>
<dbReference type="AlphaFoldDB" id="A0A5C4XRP8"/>
<dbReference type="RefSeq" id="WP_180355862.1">
    <property type="nucleotide sequence ID" value="NZ_VDMN01000001.1"/>
</dbReference>
<dbReference type="EMBL" id="VDMN01000001">
    <property type="protein sequence ID" value="TNM65264.1"/>
    <property type="molecule type" value="Genomic_DNA"/>
</dbReference>
<keyword evidence="1" id="KW-0812">Transmembrane</keyword>
<evidence type="ECO:0000313" key="3">
    <source>
        <dbReference type="Proteomes" id="UP000311605"/>
    </source>
</evidence>
<gene>
    <name evidence="2" type="ORF">FHP24_03000</name>
</gene>
<feature type="transmembrane region" description="Helical" evidence="1">
    <location>
        <begin position="6"/>
        <end position="24"/>
    </location>
</feature>
<organism evidence="2 3">
    <name type="scientific">Aliirhizobium smilacinae</name>
    <dbReference type="NCBI Taxonomy" id="1395944"/>
    <lineage>
        <taxon>Bacteria</taxon>
        <taxon>Pseudomonadati</taxon>
        <taxon>Pseudomonadota</taxon>
        <taxon>Alphaproteobacteria</taxon>
        <taxon>Hyphomicrobiales</taxon>
        <taxon>Rhizobiaceae</taxon>
        <taxon>Aliirhizobium</taxon>
    </lineage>
</organism>
<evidence type="ECO:0000256" key="1">
    <source>
        <dbReference type="SAM" id="Phobius"/>
    </source>
</evidence>
<name>A0A5C4XRP8_9HYPH</name>
<comment type="caution">
    <text evidence="2">The sequence shown here is derived from an EMBL/GenBank/DDBJ whole genome shotgun (WGS) entry which is preliminary data.</text>
</comment>
<accession>A0A5C4XRP8</accession>
<proteinExistence type="predicted"/>
<dbReference type="Proteomes" id="UP000311605">
    <property type="component" value="Unassembled WGS sequence"/>
</dbReference>